<proteinExistence type="predicted"/>
<gene>
    <name evidence="3" type="ORF">HB761_18770</name>
</gene>
<dbReference type="AlphaFoldDB" id="A0AAE9N2U6"/>
<dbReference type="InterPro" id="IPR013217">
    <property type="entry name" value="Methyltransf_12"/>
</dbReference>
<dbReference type="Proteomes" id="UP001058687">
    <property type="component" value="Chromosome 2"/>
</dbReference>
<dbReference type="Gene3D" id="3.40.50.150">
    <property type="entry name" value="Vaccinia Virus protein VP39"/>
    <property type="match status" value="1"/>
</dbReference>
<keyword evidence="3" id="KW-0489">Methyltransferase</keyword>
<feature type="domain" description="Methyltransferase type 12" evidence="2">
    <location>
        <begin position="82"/>
        <end position="177"/>
    </location>
</feature>
<dbReference type="PANTHER" id="PTHR43861:SF3">
    <property type="entry name" value="PUTATIVE (AFU_ORTHOLOGUE AFUA_2G14390)-RELATED"/>
    <property type="match status" value="1"/>
</dbReference>
<dbReference type="RefSeq" id="WP_255943927.1">
    <property type="nucleotide sequence ID" value="NZ_CP050468.1"/>
</dbReference>
<dbReference type="SUPFAM" id="SSF53335">
    <property type="entry name" value="S-adenosyl-L-methionine-dependent methyltransferases"/>
    <property type="match status" value="1"/>
</dbReference>
<sequence>MNVLTPRKIIEKNADSPDKSMVFWRFCGNLWGLQEVNMEATMAQDWDGLAKNWESNPATDQFAQSVFAQVQQLTQLDGIKVLDFGCGTGQLSQLLSPSAKEIVALDASEAMIEELDKKELENVEPVVDALTRGLVAQHPAFRGQFDLVVASSVLAFIEDYEASLEIAHSLLNAGGHFVHFDWIADSAKEGFTLAKSENALIKAGFTEVETKKVFEVTSDGHTMSVLMGVGRR</sequence>
<evidence type="ECO:0000313" key="3">
    <source>
        <dbReference type="EMBL" id="UTZ28723.1"/>
    </source>
</evidence>
<accession>A0AAE9N2U6</accession>
<reference evidence="3" key="1">
    <citation type="submission" date="2020-03" db="EMBL/GenBank/DDBJ databases">
        <title>Five strains of Vibrio campbellii isolated from Mariana Trench.</title>
        <authorList>
            <person name="Liang J."/>
            <person name="Zhang X.-H."/>
        </authorList>
    </citation>
    <scope>NUCLEOTIDE SEQUENCE</scope>
    <source>
        <strain evidence="3">LJC014</strain>
    </source>
</reference>
<evidence type="ECO:0000313" key="4">
    <source>
        <dbReference type="Proteomes" id="UP001058687"/>
    </source>
</evidence>
<dbReference type="GO" id="GO:0008168">
    <property type="term" value="F:methyltransferase activity"/>
    <property type="evidence" value="ECO:0007669"/>
    <property type="project" value="UniProtKB-KW"/>
</dbReference>
<evidence type="ECO:0000256" key="1">
    <source>
        <dbReference type="ARBA" id="ARBA00022679"/>
    </source>
</evidence>
<organism evidence="3 4">
    <name type="scientific">Vibrio campbellii</name>
    <dbReference type="NCBI Taxonomy" id="680"/>
    <lineage>
        <taxon>Bacteria</taxon>
        <taxon>Pseudomonadati</taxon>
        <taxon>Pseudomonadota</taxon>
        <taxon>Gammaproteobacteria</taxon>
        <taxon>Vibrionales</taxon>
        <taxon>Vibrionaceae</taxon>
        <taxon>Vibrio</taxon>
    </lineage>
</organism>
<dbReference type="EMBL" id="CP050468">
    <property type="protein sequence ID" value="UTZ28723.1"/>
    <property type="molecule type" value="Genomic_DNA"/>
</dbReference>
<name>A0AAE9N2U6_9VIBR</name>
<dbReference type="PANTHER" id="PTHR43861">
    <property type="entry name" value="TRANS-ACONITATE 2-METHYLTRANSFERASE-RELATED"/>
    <property type="match status" value="1"/>
</dbReference>
<protein>
    <submittedName>
        <fullName evidence="3">Class I SAM-dependent methyltransferase</fullName>
    </submittedName>
</protein>
<evidence type="ECO:0000259" key="2">
    <source>
        <dbReference type="Pfam" id="PF08242"/>
    </source>
</evidence>
<keyword evidence="1" id="KW-0808">Transferase</keyword>
<dbReference type="Pfam" id="PF08242">
    <property type="entry name" value="Methyltransf_12"/>
    <property type="match status" value="1"/>
</dbReference>
<dbReference type="GO" id="GO:0032259">
    <property type="term" value="P:methylation"/>
    <property type="evidence" value="ECO:0007669"/>
    <property type="project" value="UniProtKB-KW"/>
</dbReference>
<dbReference type="InterPro" id="IPR029063">
    <property type="entry name" value="SAM-dependent_MTases_sf"/>
</dbReference>
<dbReference type="CDD" id="cd02440">
    <property type="entry name" value="AdoMet_MTases"/>
    <property type="match status" value="1"/>
</dbReference>